<protein>
    <submittedName>
        <fullName evidence="1">Uncharacterized protein</fullName>
    </submittedName>
</protein>
<proteinExistence type="predicted"/>
<dbReference type="HOGENOM" id="CLU_2520032_0_0_6"/>
<dbReference type="eggNOG" id="ENOG5031X7G">
    <property type="taxonomic scope" value="Bacteria"/>
</dbReference>
<evidence type="ECO:0000313" key="1">
    <source>
        <dbReference type="EMBL" id="AIA54852.1"/>
    </source>
</evidence>
<organism evidence="1 2">
    <name type="scientific">Acidithiobacillus caldus (strain ATCC 51756 / DSM 8584 / KU)</name>
    <dbReference type="NCBI Taxonomy" id="637389"/>
    <lineage>
        <taxon>Bacteria</taxon>
        <taxon>Pseudomonadati</taxon>
        <taxon>Pseudomonadota</taxon>
        <taxon>Acidithiobacillia</taxon>
        <taxon>Acidithiobacillales</taxon>
        <taxon>Acidithiobacillaceae</taxon>
        <taxon>Acidithiobacillus</taxon>
    </lineage>
</organism>
<name>A0A059ZY79_ACICK</name>
<reference evidence="1 2" key="1">
    <citation type="journal article" date="2009" name="J. Bacteriol.">
        <title>Draft genome sequence of the extremely acidophilic bacterium Acidithiobacillus caldus ATCC 51756 reveals metabolic versatility in the genus Acidithiobacillus.</title>
        <authorList>
            <person name="Valdes J."/>
            <person name="Quatrini R."/>
            <person name="Hallberg K."/>
            <person name="Dopson M."/>
            <person name="Valenzuela P.D."/>
            <person name="Holmes D.S."/>
        </authorList>
    </citation>
    <scope>NUCLEOTIDE SEQUENCE [LARGE SCALE GENOMIC DNA]</scope>
    <source>
        <strain evidence="2">ATCC 51756 / DSM 8584 / KU</strain>
    </source>
</reference>
<gene>
    <name evidence="1" type="ORF">Acaty_c0978</name>
</gene>
<evidence type="ECO:0000313" key="2">
    <source>
        <dbReference type="Proteomes" id="UP000005522"/>
    </source>
</evidence>
<dbReference type="EMBL" id="CP005986">
    <property type="protein sequence ID" value="AIA54852.1"/>
    <property type="molecule type" value="Genomic_DNA"/>
</dbReference>
<dbReference type="AlphaFoldDB" id="A0A059ZY79"/>
<dbReference type="KEGG" id="acz:Acaty_c0978"/>
<accession>A0A059ZY79</accession>
<dbReference type="Proteomes" id="UP000005522">
    <property type="component" value="Chromosome"/>
</dbReference>
<sequence length="84" mass="9985">MEPNGFFMVKKFSEKLWEADMNKVFSNQYVIRLELDKKDLAKIVEPIVKKADQFGKATLDMAYLLAEQDYRMDDNFRQPKNVFN</sequence>